<evidence type="ECO:0000313" key="3">
    <source>
        <dbReference type="Proteomes" id="UP000276215"/>
    </source>
</evidence>
<sequence length="64" mass="6969">MDLCPDTTTLAFPPSFLSPLPHLALLVMASYLAKIGFDVSIYTSQGVNQLLMGMVVKQDEGIRL</sequence>
<keyword evidence="1" id="KW-0472">Membrane</keyword>
<dbReference type="AlphaFoldDB" id="A0A3N4JN87"/>
<name>A0A3N4JN87_9PEZI</name>
<accession>A0A3N4JN87</accession>
<dbReference type="EMBL" id="ML120400">
    <property type="protein sequence ID" value="RPA97890.1"/>
    <property type="molecule type" value="Genomic_DNA"/>
</dbReference>
<keyword evidence="3" id="KW-1185">Reference proteome</keyword>
<proteinExistence type="predicted"/>
<gene>
    <name evidence="2" type="ORF">L873DRAFT_1808979</name>
</gene>
<organism evidence="2 3">
    <name type="scientific">Choiromyces venosus 120613-1</name>
    <dbReference type="NCBI Taxonomy" id="1336337"/>
    <lineage>
        <taxon>Eukaryota</taxon>
        <taxon>Fungi</taxon>
        <taxon>Dikarya</taxon>
        <taxon>Ascomycota</taxon>
        <taxon>Pezizomycotina</taxon>
        <taxon>Pezizomycetes</taxon>
        <taxon>Pezizales</taxon>
        <taxon>Tuberaceae</taxon>
        <taxon>Choiromyces</taxon>
    </lineage>
</organism>
<evidence type="ECO:0000256" key="1">
    <source>
        <dbReference type="SAM" id="Phobius"/>
    </source>
</evidence>
<protein>
    <submittedName>
        <fullName evidence="2">Uncharacterized protein</fullName>
    </submittedName>
</protein>
<evidence type="ECO:0000313" key="2">
    <source>
        <dbReference type="EMBL" id="RPA97890.1"/>
    </source>
</evidence>
<feature type="transmembrane region" description="Helical" evidence="1">
    <location>
        <begin position="20"/>
        <end position="42"/>
    </location>
</feature>
<reference evidence="2 3" key="1">
    <citation type="journal article" date="2018" name="Nat. Ecol. Evol.">
        <title>Pezizomycetes genomes reveal the molecular basis of ectomycorrhizal truffle lifestyle.</title>
        <authorList>
            <person name="Murat C."/>
            <person name="Payen T."/>
            <person name="Noel B."/>
            <person name="Kuo A."/>
            <person name="Morin E."/>
            <person name="Chen J."/>
            <person name="Kohler A."/>
            <person name="Krizsan K."/>
            <person name="Balestrini R."/>
            <person name="Da Silva C."/>
            <person name="Montanini B."/>
            <person name="Hainaut M."/>
            <person name="Levati E."/>
            <person name="Barry K.W."/>
            <person name="Belfiori B."/>
            <person name="Cichocki N."/>
            <person name="Clum A."/>
            <person name="Dockter R.B."/>
            <person name="Fauchery L."/>
            <person name="Guy J."/>
            <person name="Iotti M."/>
            <person name="Le Tacon F."/>
            <person name="Lindquist E.A."/>
            <person name="Lipzen A."/>
            <person name="Malagnac F."/>
            <person name="Mello A."/>
            <person name="Molinier V."/>
            <person name="Miyauchi S."/>
            <person name="Poulain J."/>
            <person name="Riccioni C."/>
            <person name="Rubini A."/>
            <person name="Sitrit Y."/>
            <person name="Splivallo R."/>
            <person name="Traeger S."/>
            <person name="Wang M."/>
            <person name="Zifcakova L."/>
            <person name="Wipf D."/>
            <person name="Zambonelli A."/>
            <person name="Paolocci F."/>
            <person name="Nowrousian M."/>
            <person name="Ottonello S."/>
            <person name="Baldrian P."/>
            <person name="Spatafora J.W."/>
            <person name="Henrissat B."/>
            <person name="Nagy L.G."/>
            <person name="Aury J.M."/>
            <person name="Wincker P."/>
            <person name="Grigoriev I.V."/>
            <person name="Bonfante P."/>
            <person name="Martin F.M."/>
        </authorList>
    </citation>
    <scope>NUCLEOTIDE SEQUENCE [LARGE SCALE GENOMIC DNA]</scope>
    <source>
        <strain evidence="2 3">120613-1</strain>
    </source>
</reference>
<keyword evidence="1" id="KW-1133">Transmembrane helix</keyword>
<dbReference type="Proteomes" id="UP000276215">
    <property type="component" value="Unassembled WGS sequence"/>
</dbReference>
<keyword evidence="1" id="KW-0812">Transmembrane</keyword>